<comment type="similarity">
    <text evidence="1">Belongs to the GatC family.</text>
</comment>
<keyword evidence="1" id="KW-0648">Protein biosynthesis</keyword>
<comment type="catalytic activity">
    <reaction evidence="1">
        <text>L-glutamyl-tRNA(Gln) + L-glutamine + ATP + H2O = L-glutaminyl-tRNA(Gln) + L-glutamate + ADP + phosphate + H(+)</text>
        <dbReference type="Rhea" id="RHEA:17521"/>
        <dbReference type="Rhea" id="RHEA-COMP:9681"/>
        <dbReference type="Rhea" id="RHEA-COMP:9684"/>
        <dbReference type="ChEBI" id="CHEBI:15377"/>
        <dbReference type="ChEBI" id="CHEBI:15378"/>
        <dbReference type="ChEBI" id="CHEBI:29985"/>
        <dbReference type="ChEBI" id="CHEBI:30616"/>
        <dbReference type="ChEBI" id="CHEBI:43474"/>
        <dbReference type="ChEBI" id="CHEBI:58359"/>
        <dbReference type="ChEBI" id="CHEBI:78520"/>
        <dbReference type="ChEBI" id="CHEBI:78521"/>
        <dbReference type="ChEBI" id="CHEBI:456216"/>
    </reaction>
</comment>
<comment type="subunit">
    <text evidence="1">Heterotrimer of A, B and C subunits.</text>
</comment>
<dbReference type="GO" id="GO:0005524">
    <property type="term" value="F:ATP binding"/>
    <property type="evidence" value="ECO:0007669"/>
    <property type="project" value="UniProtKB-KW"/>
</dbReference>
<keyword evidence="2" id="KW-0808">Transferase</keyword>
<comment type="caution">
    <text evidence="2">The sequence shown here is derived from an EMBL/GenBank/DDBJ whole genome shotgun (WGS) entry which is preliminary data.</text>
</comment>
<dbReference type="HAMAP" id="MF_00122">
    <property type="entry name" value="GatC"/>
    <property type="match status" value="1"/>
</dbReference>
<keyword evidence="1" id="KW-0067">ATP-binding</keyword>
<dbReference type="AlphaFoldDB" id="A0A1F6TC80"/>
<organism evidence="2 3">
    <name type="scientific">Candidatus Muproteobacteria bacterium RBG_16_65_31</name>
    <dbReference type="NCBI Taxonomy" id="1817759"/>
    <lineage>
        <taxon>Bacteria</taxon>
        <taxon>Pseudomonadati</taxon>
        <taxon>Pseudomonadota</taxon>
        <taxon>Candidatus Muproteobacteria</taxon>
    </lineage>
</organism>
<dbReference type="PANTHER" id="PTHR15004">
    <property type="entry name" value="GLUTAMYL-TRNA(GLN) AMIDOTRANSFERASE SUBUNIT C, MITOCHONDRIAL"/>
    <property type="match status" value="1"/>
</dbReference>
<name>A0A1F6TC80_9PROT</name>
<protein>
    <recommendedName>
        <fullName evidence="1">Aspartyl/glutamyl-tRNA(Asn/Gln) amidotransferase subunit C</fullName>
        <shortName evidence="1">Asp/Glu-ADT subunit C</shortName>
        <ecNumber evidence="1">6.3.5.-</ecNumber>
    </recommendedName>
</protein>
<dbReference type="GO" id="GO:0070681">
    <property type="term" value="P:glutaminyl-tRNAGln biosynthesis via transamidation"/>
    <property type="evidence" value="ECO:0007669"/>
    <property type="project" value="TreeGrafter"/>
</dbReference>
<dbReference type="GO" id="GO:0016740">
    <property type="term" value="F:transferase activity"/>
    <property type="evidence" value="ECO:0007669"/>
    <property type="project" value="UniProtKB-KW"/>
</dbReference>
<dbReference type="NCBIfam" id="TIGR00135">
    <property type="entry name" value="gatC"/>
    <property type="match status" value="1"/>
</dbReference>
<evidence type="ECO:0000313" key="2">
    <source>
        <dbReference type="EMBL" id="OGI42743.1"/>
    </source>
</evidence>
<keyword evidence="1" id="KW-0436">Ligase</keyword>
<proteinExistence type="inferred from homology"/>
<dbReference type="GO" id="GO:0050566">
    <property type="term" value="F:asparaginyl-tRNA synthase (glutamine-hydrolyzing) activity"/>
    <property type="evidence" value="ECO:0007669"/>
    <property type="project" value="RHEA"/>
</dbReference>
<dbReference type="PANTHER" id="PTHR15004:SF0">
    <property type="entry name" value="GLUTAMYL-TRNA(GLN) AMIDOTRANSFERASE SUBUNIT C, MITOCHONDRIAL"/>
    <property type="match status" value="1"/>
</dbReference>
<comment type="catalytic activity">
    <reaction evidence="1">
        <text>L-aspartyl-tRNA(Asn) + L-glutamine + ATP + H2O = L-asparaginyl-tRNA(Asn) + L-glutamate + ADP + phosphate + 2 H(+)</text>
        <dbReference type="Rhea" id="RHEA:14513"/>
        <dbReference type="Rhea" id="RHEA-COMP:9674"/>
        <dbReference type="Rhea" id="RHEA-COMP:9677"/>
        <dbReference type="ChEBI" id="CHEBI:15377"/>
        <dbReference type="ChEBI" id="CHEBI:15378"/>
        <dbReference type="ChEBI" id="CHEBI:29985"/>
        <dbReference type="ChEBI" id="CHEBI:30616"/>
        <dbReference type="ChEBI" id="CHEBI:43474"/>
        <dbReference type="ChEBI" id="CHEBI:58359"/>
        <dbReference type="ChEBI" id="CHEBI:78515"/>
        <dbReference type="ChEBI" id="CHEBI:78516"/>
        <dbReference type="ChEBI" id="CHEBI:456216"/>
    </reaction>
</comment>
<dbReference type="Proteomes" id="UP000179344">
    <property type="component" value="Unassembled WGS sequence"/>
</dbReference>
<evidence type="ECO:0000313" key="3">
    <source>
        <dbReference type="Proteomes" id="UP000179344"/>
    </source>
</evidence>
<dbReference type="GO" id="GO:0006450">
    <property type="term" value="P:regulation of translational fidelity"/>
    <property type="evidence" value="ECO:0007669"/>
    <property type="project" value="InterPro"/>
</dbReference>
<evidence type="ECO:0000256" key="1">
    <source>
        <dbReference type="HAMAP-Rule" id="MF_00122"/>
    </source>
</evidence>
<dbReference type="InterPro" id="IPR036113">
    <property type="entry name" value="Asp/Glu-ADT_sf_sub_c"/>
</dbReference>
<dbReference type="Gene3D" id="1.10.20.60">
    <property type="entry name" value="Glu-tRNAGln amidotransferase C subunit, N-terminal domain"/>
    <property type="match status" value="1"/>
</dbReference>
<dbReference type="GO" id="GO:0050567">
    <property type="term" value="F:glutaminyl-tRNA synthase (glutamine-hydrolyzing) activity"/>
    <property type="evidence" value="ECO:0007669"/>
    <property type="project" value="UniProtKB-UniRule"/>
</dbReference>
<dbReference type="InterPro" id="IPR003837">
    <property type="entry name" value="GatC"/>
</dbReference>
<dbReference type="EMBL" id="MFST01000142">
    <property type="protein sequence ID" value="OGI42743.1"/>
    <property type="molecule type" value="Genomic_DNA"/>
</dbReference>
<gene>
    <name evidence="1" type="primary">gatC</name>
    <name evidence="2" type="ORF">A2V92_06195</name>
</gene>
<comment type="function">
    <text evidence="1">Allows the formation of correctly charged Asn-tRNA(Asn) or Gln-tRNA(Gln) through the transamidation of misacylated Asp-tRNA(Asn) or Glu-tRNA(Gln) in organisms which lack either or both of asparaginyl-tRNA or glutaminyl-tRNA synthetases. The reaction takes place in the presence of glutamine and ATP through an activated phospho-Asp-tRNA(Asn) or phospho-Glu-tRNA(Gln).</text>
</comment>
<sequence>MALNRQEVSRIAHLARLHITEPEAALYAETLSRILGLIEQMNAVDTAGVAPMAHPNEAGLRLRADVVTETDQREKFLALAPAAEAGLYLVPKVIE</sequence>
<accession>A0A1F6TC80</accession>
<reference evidence="2 3" key="1">
    <citation type="journal article" date="2016" name="Nat. Commun.">
        <title>Thousands of microbial genomes shed light on interconnected biogeochemical processes in an aquifer system.</title>
        <authorList>
            <person name="Anantharaman K."/>
            <person name="Brown C.T."/>
            <person name="Hug L.A."/>
            <person name="Sharon I."/>
            <person name="Castelle C.J."/>
            <person name="Probst A.J."/>
            <person name="Thomas B.C."/>
            <person name="Singh A."/>
            <person name="Wilkins M.J."/>
            <person name="Karaoz U."/>
            <person name="Brodie E.L."/>
            <person name="Williams K.H."/>
            <person name="Hubbard S.S."/>
            <person name="Banfield J.F."/>
        </authorList>
    </citation>
    <scope>NUCLEOTIDE SEQUENCE [LARGE SCALE GENOMIC DNA]</scope>
</reference>
<dbReference type="Pfam" id="PF02686">
    <property type="entry name" value="GatC"/>
    <property type="match status" value="1"/>
</dbReference>
<dbReference type="GO" id="GO:0006412">
    <property type="term" value="P:translation"/>
    <property type="evidence" value="ECO:0007669"/>
    <property type="project" value="UniProtKB-UniRule"/>
</dbReference>
<dbReference type="SUPFAM" id="SSF141000">
    <property type="entry name" value="Glu-tRNAGln amidotransferase C subunit"/>
    <property type="match status" value="1"/>
</dbReference>
<dbReference type="EC" id="6.3.5.-" evidence="1"/>
<keyword evidence="1" id="KW-0547">Nucleotide-binding</keyword>